<gene>
    <name evidence="2" type="ORF">ACFPYL_12175</name>
</gene>
<dbReference type="SUPFAM" id="SSF54593">
    <property type="entry name" value="Glyoxalase/Bleomycin resistance protein/Dihydroxybiphenyl dioxygenase"/>
    <property type="match status" value="1"/>
</dbReference>
<dbReference type="EMBL" id="JBHSRJ010000004">
    <property type="protein sequence ID" value="MFC6043841.1"/>
    <property type="molecule type" value="Genomic_DNA"/>
</dbReference>
<comment type="caution">
    <text evidence="2">The sequence shown here is derived from an EMBL/GenBank/DDBJ whole genome shotgun (WGS) entry which is preliminary data.</text>
</comment>
<dbReference type="PANTHER" id="PTHR35908:SF1">
    <property type="entry name" value="CONSERVED PROTEIN"/>
    <property type="match status" value="1"/>
</dbReference>
<dbReference type="InterPro" id="IPR037523">
    <property type="entry name" value="VOC_core"/>
</dbReference>
<dbReference type="Gene3D" id="3.10.180.10">
    <property type="entry name" value="2,3-Dihydroxybiphenyl 1,2-Dioxygenase, domain 1"/>
    <property type="match status" value="1"/>
</dbReference>
<sequence length="126" mass="13449">MSDLIRLSGTTVNAPDAIALARFYAEITGGVAKGTEHWALVQGPNGDLGFQQVADHQPPTWPGGEVPMQLHLEFFVDDLEATGARVLAAGATLLEHQPNDDHCFVYADPAGHPFCLSTWGVPELGD</sequence>
<keyword evidence="3" id="KW-1185">Reference proteome</keyword>
<evidence type="ECO:0000313" key="2">
    <source>
        <dbReference type="EMBL" id="MFC6043841.1"/>
    </source>
</evidence>
<evidence type="ECO:0000259" key="1">
    <source>
        <dbReference type="PROSITE" id="PS51819"/>
    </source>
</evidence>
<evidence type="ECO:0000313" key="3">
    <source>
        <dbReference type="Proteomes" id="UP001596135"/>
    </source>
</evidence>
<feature type="domain" description="VOC" evidence="1">
    <location>
        <begin position="6"/>
        <end position="119"/>
    </location>
</feature>
<dbReference type="InterPro" id="IPR041581">
    <property type="entry name" value="Glyoxalase_6"/>
</dbReference>
<dbReference type="RefSeq" id="WP_379154237.1">
    <property type="nucleotide sequence ID" value="NZ_JBHSRJ010000004.1"/>
</dbReference>
<proteinExistence type="predicted"/>
<dbReference type="InterPro" id="IPR029068">
    <property type="entry name" value="Glyas_Bleomycin-R_OHBP_Dase"/>
</dbReference>
<name>A0ABW1LJY1_9ACTN</name>
<accession>A0ABW1LJY1</accession>
<protein>
    <submittedName>
        <fullName evidence="2">VOC family protein</fullName>
    </submittedName>
</protein>
<dbReference type="PANTHER" id="PTHR35908">
    <property type="entry name" value="HYPOTHETICAL FUSION PROTEIN"/>
    <property type="match status" value="1"/>
</dbReference>
<organism evidence="2 3">
    <name type="scientific">Nocardioides hankookensis</name>
    <dbReference type="NCBI Taxonomy" id="443157"/>
    <lineage>
        <taxon>Bacteria</taxon>
        <taxon>Bacillati</taxon>
        <taxon>Actinomycetota</taxon>
        <taxon>Actinomycetes</taxon>
        <taxon>Propionibacteriales</taxon>
        <taxon>Nocardioidaceae</taxon>
        <taxon>Nocardioides</taxon>
    </lineage>
</organism>
<reference evidence="3" key="1">
    <citation type="journal article" date="2019" name="Int. J. Syst. Evol. Microbiol.">
        <title>The Global Catalogue of Microorganisms (GCM) 10K type strain sequencing project: providing services to taxonomists for standard genome sequencing and annotation.</title>
        <authorList>
            <consortium name="The Broad Institute Genomics Platform"/>
            <consortium name="The Broad Institute Genome Sequencing Center for Infectious Disease"/>
            <person name="Wu L."/>
            <person name="Ma J."/>
        </authorList>
    </citation>
    <scope>NUCLEOTIDE SEQUENCE [LARGE SCALE GENOMIC DNA]</scope>
    <source>
        <strain evidence="3">CCUG 54522</strain>
    </source>
</reference>
<dbReference type="Pfam" id="PF18029">
    <property type="entry name" value="Glyoxalase_6"/>
    <property type="match status" value="1"/>
</dbReference>
<dbReference type="PROSITE" id="PS51819">
    <property type="entry name" value="VOC"/>
    <property type="match status" value="1"/>
</dbReference>
<dbReference type="Proteomes" id="UP001596135">
    <property type="component" value="Unassembled WGS sequence"/>
</dbReference>